<organism evidence="1 2">
    <name type="scientific">Microbulbifer epialgicus</name>
    <dbReference type="NCBI Taxonomy" id="393907"/>
    <lineage>
        <taxon>Bacteria</taxon>
        <taxon>Pseudomonadati</taxon>
        <taxon>Pseudomonadota</taxon>
        <taxon>Gammaproteobacteria</taxon>
        <taxon>Cellvibrionales</taxon>
        <taxon>Microbulbiferaceae</taxon>
        <taxon>Microbulbifer</taxon>
    </lineage>
</organism>
<sequence>MSRRLFWLVITVLLVPLFICKVLLGLSDKDKEYMNVGVAKPLPNVAWVEYLEPTKEHPRGSLKKYHYRYGILMINRKYIGHGRLRPGRLFAELNVAWPKFEGASKYYLSKKSQKLRIMFEINHDPERGFVDVYKAVYRDLDVSDEQDHQYEGFIGCKQDLDWVYLATDPELKIPQGTPLTILCSVRADRLLPSHEFGSKCRYVFLFDKALKAQVQFDKKLMKNFPQVHKDLLIFLESVREGN</sequence>
<proteinExistence type="predicted"/>
<dbReference type="EMBL" id="JBGMEK010000070">
    <property type="protein sequence ID" value="MFA0813098.1"/>
    <property type="molecule type" value="Genomic_DNA"/>
</dbReference>
<gene>
    <name evidence="1" type="ORF">ACCI49_19535</name>
</gene>
<protein>
    <submittedName>
        <fullName evidence="1">Uncharacterized protein</fullName>
    </submittedName>
</protein>
<keyword evidence="2" id="KW-1185">Reference proteome</keyword>
<reference evidence="1 2" key="1">
    <citation type="submission" date="2024-08" db="EMBL/GenBank/DDBJ databases">
        <authorList>
            <person name="Ishaq N."/>
        </authorList>
    </citation>
    <scope>NUCLEOTIDE SEQUENCE [LARGE SCALE GENOMIC DNA]</scope>
    <source>
        <strain evidence="1 2">DSM 18651</strain>
    </source>
</reference>
<dbReference type="RefSeq" id="WP_371840853.1">
    <property type="nucleotide sequence ID" value="NZ_JBGMEK010000070.1"/>
</dbReference>
<name>A0ABV4P3Z0_9GAMM</name>
<evidence type="ECO:0000313" key="2">
    <source>
        <dbReference type="Proteomes" id="UP001569428"/>
    </source>
</evidence>
<evidence type="ECO:0000313" key="1">
    <source>
        <dbReference type="EMBL" id="MFA0813098.1"/>
    </source>
</evidence>
<comment type="caution">
    <text evidence="1">The sequence shown here is derived from an EMBL/GenBank/DDBJ whole genome shotgun (WGS) entry which is preliminary data.</text>
</comment>
<dbReference type="Proteomes" id="UP001569428">
    <property type="component" value="Unassembled WGS sequence"/>
</dbReference>
<accession>A0ABV4P3Z0</accession>